<evidence type="ECO:0000313" key="1">
    <source>
        <dbReference type="EMBL" id="MBJ7880022.1"/>
    </source>
</evidence>
<keyword evidence="2" id="KW-1185">Reference proteome</keyword>
<organism evidence="1 2">
    <name type="scientific">Gelidibacter salicanalis</name>
    <dbReference type="NCBI Taxonomy" id="291193"/>
    <lineage>
        <taxon>Bacteria</taxon>
        <taxon>Pseudomonadati</taxon>
        <taxon>Bacteroidota</taxon>
        <taxon>Flavobacteriia</taxon>
        <taxon>Flavobacteriales</taxon>
        <taxon>Flavobacteriaceae</taxon>
        <taxon>Gelidibacter</taxon>
    </lineage>
</organism>
<name>A0A934NKD5_9FLAO</name>
<reference evidence="1 2" key="1">
    <citation type="submission" date="2020-09" db="EMBL/GenBank/DDBJ databases">
        <title>Draft genome of Gelidibacter salicanalis PAMC21136.</title>
        <authorList>
            <person name="Park H."/>
        </authorList>
    </citation>
    <scope>NUCLEOTIDE SEQUENCE [LARGE SCALE GENOMIC DNA]</scope>
    <source>
        <strain evidence="1 2">PAMC21136</strain>
    </source>
</reference>
<dbReference type="EMBL" id="JAEHJZ010000007">
    <property type="protein sequence ID" value="MBJ7880022.1"/>
    <property type="molecule type" value="Genomic_DNA"/>
</dbReference>
<accession>A0A934NKD5</accession>
<proteinExistence type="predicted"/>
<comment type="caution">
    <text evidence="1">The sequence shown here is derived from an EMBL/GenBank/DDBJ whole genome shotgun (WGS) entry which is preliminary data.</text>
</comment>
<dbReference type="AlphaFoldDB" id="A0A934NKD5"/>
<sequence>MKNKIINLFENKTIIQNQGIKYAQLLEQFIEPFANEFQDSEYMEDILEFAINAWNLGNMKALLPEGESDASINSIREKDINVDLLSRMIDYKIEKFKEYSNFIVDYELKETSRDHVLSVITQPEDAYLSTMFNTMDEEFSEEDFEENLINRSAIILKPLQPFFDWCSNLYPDEIDDMKETNMYLISEDIEDVEGWLKKKFDKLFMLELEAWHTNKKEWPQKRNYKMFKQWFQVDISTMIFDLEKEPVSKY</sequence>
<evidence type="ECO:0000313" key="2">
    <source>
        <dbReference type="Proteomes" id="UP000662373"/>
    </source>
</evidence>
<gene>
    <name evidence="1" type="ORF">JEM65_05060</name>
</gene>
<dbReference type="Proteomes" id="UP000662373">
    <property type="component" value="Unassembled WGS sequence"/>
</dbReference>
<protein>
    <submittedName>
        <fullName evidence="1">Uncharacterized protein</fullName>
    </submittedName>
</protein>
<dbReference type="RefSeq" id="WP_199597723.1">
    <property type="nucleotide sequence ID" value="NZ_JAEHJZ010000007.1"/>
</dbReference>